<dbReference type="Proteomes" id="UP000095286">
    <property type="component" value="Unplaced"/>
</dbReference>
<name>A0AC35UA00_9BILA</name>
<organism evidence="1 2">
    <name type="scientific">Rhabditophanes sp. KR3021</name>
    <dbReference type="NCBI Taxonomy" id="114890"/>
    <lineage>
        <taxon>Eukaryota</taxon>
        <taxon>Metazoa</taxon>
        <taxon>Ecdysozoa</taxon>
        <taxon>Nematoda</taxon>
        <taxon>Chromadorea</taxon>
        <taxon>Rhabditida</taxon>
        <taxon>Tylenchina</taxon>
        <taxon>Panagrolaimomorpha</taxon>
        <taxon>Strongyloidoidea</taxon>
        <taxon>Alloionematidae</taxon>
        <taxon>Rhabditophanes</taxon>
    </lineage>
</organism>
<reference evidence="2" key="1">
    <citation type="submission" date="2016-11" db="UniProtKB">
        <authorList>
            <consortium name="WormBaseParasite"/>
        </authorList>
    </citation>
    <scope>IDENTIFICATION</scope>
    <source>
        <strain evidence="2">KR3021</strain>
    </source>
</reference>
<evidence type="ECO:0000313" key="1">
    <source>
        <dbReference type="Proteomes" id="UP000095286"/>
    </source>
</evidence>
<protein>
    <submittedName>
        <fullName evidence="2">Tr-type G domain-containing protein</fullName>
    </submittedName>
</protein>
<sequence length="969" mass="109629">MPPKKNKAKKNEKEEDWEAALPEVVETEEDKIAKEKKRLKREKQKQKKNEEEEGIKEEVDVDATEECNKATDEALLMLEKKRLKRERQKQKKEAGETDPEPEPEKKDVKKKGVGNKKMSLLKELLAKKQQEEEDRIEAERLADIAFEERLKQKELDELEAQRKREEKKEAERLRKEDLKRRGLLETAEQVKRRLRAEAFLESKGVEIPVRAAGAEPAKEGGKGTFIIDKKKKKAEALAAEKIRKAKEEEKAAQLAAENEAKAIAEAANKKAEEAKALVENEDLDDWELAEIVIPGAENAPVVGEKAAAPIKKQESVETNDSSDEEEEEESSDDDSSSEDDADEVHKDQLSKEEVATMIRKRFEARKIKNEANTSPTKLRAPVICVLGHVDTGKTLMLDTIRRTNVQSNEAGGITQQIGATCVPAEAIKERCKLVSTFSAEKMLIPGFLIIDTPGHESFANLRNRGSSLCDMAILVVDIMHGLEPQTIESIKLLRKRETPFVIALNKIDRLYGYESNPKKDIWKHLETQPQNTQLEFRDRFNKVFGEFAEQGINVALANVNTDLDDYYSVVPTSAFCGDGIGNVISYMTNFTQERLTKRISFSNELECFVMEVRQLQGLGTAIDVVLLNGTLKRNDILVLTGTDGPIVTPVKDLLMPQPMKDNRVKNEYTNYKKVKGAQGVKICAKNLEKVVAGLPMFVAKNGDELEILKEDADNQLKNALTAIKKKPEGVYVQASTLGSLEALLEFLKVQKIPYSNVNIGPVHKRDVQKAAVMLEHKADYACILAFDVKIDPDAQRFADKEKVKIFSADIIYHLEDAYLKHREELKLRRRKENEHLAIFPCKLRILPENVFKTRDPIVCGVIVESGQLRKGTPICIPSKDKLYIGTVSNIQKNHEDQNIAKKGDEVCIKIDNTTGDAPRLYGRHFTHEDILISRITRETIDVCKSHFRDDLSKEDWGVMVELKRLLDIY</sequence>
<proteinExistence type="predicted"/>
<evidence type="ECO:0000313" key="2">
    <source>
        <dbReference type="WBParaSite" id="RSKR_0000957100.1"/>
    </source>
</evidence>
<dbReference type="WBParaSite" id="RSKR_0000957100.1">
    <property type="protein sequence ID" value="RSKR_0000957100.1"/>
    <property type="gene ID" value="RSKR_0000957100"/>
</dbReference>
<accession>A0AC35UA00</accession>